<dbReference type="PANTHER" id="PTHR45588:SF1">
    <property type="entry name" value="WW DOMAIN-CONTAINING PROTEIN"/>
    <property type="match status" value="1"/>
</dbReference>
<keyword evidence="2" id="KW-0472">Membrane</keyword>
<feature type="transmembrane region" description="Helical" evidence="2">
    <location>
        <begin position="25"/>
        <end position="46"/>
    </location>
</feature>
<reference evidence="3" key="1">
    <citation type="submission" date="2021-01" db="EMBL/GenBank/DDBJ databases">
        <authorList>
            <person name="Corre E."/>
            <person name="Pelletier E."/>
            <person name="Niang G."/>
            <person name="Scheremetjew M."/>
            <person name="Finn R."/>
            <person name="Kale V."/>
            <person name="Holt S."/>
            <person name="Cochrane G."/>
            <person name="Meng A."/>
            <person name="Brown T."/>
            <person name="Cohen L."/>
        </authorList>
    </citation>
    <scope>NUCLEOTIDE SEQUENCE</scope>
    <source>
        <strain evidence="3">SL-175</strain>
    </source>
</reference>
<gene>
    <name evidence="3" type="ORF">MANT1106_LOCUS14015</name>
</gene>
<evidence type="ECO:0000256" key="2">
    <source>
        <dbReference type="SAM" id="Phobius"/>
    </source>
</evidence>
<proteinExistence type="predicted"/>
<dbReference type="EMBL" id="HBFC01023320">
    <property type="protein sequence ID" value="CAD8711329.1"/>
    <property type="molecule type" value="Transcribed_RNA"/>
</dbReference>
<keyword evidence="2" id="KW-0812">Transmembrane</keyword>
<dbReference type="AlphaFoldDB" id="A0A7S0SMG3"/>
<evidence type="ECO:0000313" key="3">
    <source>
        <dbReference type="EMBL" id="CAD8711329.1"/>
    </source>
</evidence>
<feature type="region of interest" description="Disordered" evidence="1">
    <location>
        <begin position="481"/>
        <end position="500"/>
    </location>
</feature>
<accession>A0A7S0SMG3</accession>
<dbReference type="InterPro" id="IPR011990">
    <property type="entry name" value="TPR-like_helical_dom_sf"/>
</dbReference>
<evidence type="ECO:0000256" key="1">
    <source>
        <dbReference type="SAM" id="MobiDB-lite"/>
    </source>
</evidence>
<organism evidence="3">
    <name type="scientific">Mantoniella antarctica</name>
    <dbReference type="NCBI Taxonomy" id="81844"/>
    <lineage>
        <taxon>Eukaryota</taxon>
        <taxon>Viridiplantae</taxon>
        <taxon>Chlorophyta</taxon>
        <taxon>Mamiellophyceae</taxon>
        <taxon>Mamiellales</taxon>
        <taxon>Mamiellaceae</taxon>
        <taxon>Mantoniella</taxon>
    </lineage>
</organism>
<protein>
    <submittedName>
        <fullName evidence="3">Uncharacterized protein</fullName>
    </submittedName>
</protein>
<name>A0A7S0SMG3_9CHLO</name>
<sequence length="996" mass="103053">MRQLSQPTHGWDAFAVTEGSGFDRFFVGAAQAFMVAAVAVAIVAGLRTRRGQTPDDTDEGNDNFNNLNSTDDGNGDAGQGEASTKVFDTRLTDVTLALQRSFLLVVVATTAIFLLGSYHGDAAGGYLDVHAALAVVRRLAPPPPRNAALGCGPPWDGDRPLSAAQPISNPSSPLLGAYGTSGGVPSWVPIDGIAPDIGVRYGQTAMSTRVLYPRAAALFRQGLLLRYGFNTDESLRNFMASAASGDCAMCMWGVAASLMPDINNWRTTAATRGAGRAAALSAARIAAHKEGGQGGSGAGLSAKERGLIHAVGAFFAVDKRRGLRSATDVTSDAVVEDGEGAQLGAHLRYLTAMKAAAEDVCGEGGKEGVTGFKEERKGGSGEVGQRQQPKLPQCRNPDDPDILALLAEAHMNLTPWKYWRVTSPNSPAADNLAAGTGHPPALVAVAEGAHTVAAFDALTRALAVEPGHPLAAHLMVHLTESLPPSDGGDPAGEGEGTEGIGVTDGGDGGGAADVAWLQWRLSTQQGGRGLTAALGTPAADRLRSLSSVAGQSPHLVHMAAHNYVRVGRWQDAVAVSKAAVAADTQLSSNCLSPYGQTHNAAMLVAAAVMNGDEAVALAHAMDPGPTYPGGLLDEFALVTTGFHQPPKMLIFARFGRWGKIKDLAVEAEKAVVSTAGATAPTAAAATGAIATASAKISDAGDGNSGATMRTAADADALTDVATDITTAKGWTSAVSNTAWGRIVWAYSVGLAAAAGWDEEGSVVSVDRESAAAVFQIPASNWLSHLRQLAAQIPEDDSVTEIPGLSTRGSNPFARTSPFWPVKRQLAAIMTHTLAARVAVGTVKRHSTEEASSAVVKTSSGRGAQSAGGIAQAARDWGTAVRELELAVAAYDALPYFEPEHWYLPVRHCLGEALLQGGEPARAVEEFQRDLREAHPRNWWVLGGLRRAAAAAAAAAAGGNVQGVDTKPTPNAAVVSAPIRSGGRDRGEETACFEVFP</sequence>
<keyword evidence="2" id="KW-1133">Transmembrane helix</keyword>
<feature type="region of interest" description="Disordered" evidence="1">
    <location>
        <begin position="366"/>
        <end position="396"/>
    </location>
</feature>
<dbReference type="PANTHER" id="PTHR45588">
    <property type="entry name" value="TPR DOMAIN-CONTAINING PROTEIN"/>
    <property type="match status" value="1"/>
</dbReference>
<feature type="compositionally biased region" description="Polar residues" evidence="1">
    <location>
        <begin position="62"/>
        <end position="72"/>
    </location>
</feature>
<feature type="transmembrane region" description="Helical" evidence="2">
    <location>
        <begin position="102"/>
        <end position="120"/>
    </location>
</feature>
<feature type="region of interest" description="Disordered" evidence="1">
    <location>
        <begin position="50"/>
        <end position="81"/>
    </location>
</feature>
<dbReference type="SUPFAM" id="SSF48452">
    <property type="entry name" value="TPR-like"/>
    <property type="match status" value="1"/>
</dbReference>
<feature type="compositionally biased region" description="Gly residues" evidence="1">
    <location>
        <begin position="489"/>
        <end position="500"/>
    </location>
</feature>